<protein>
    <recommendedName>
        <fullName evidence="4">G protein-coupled receptor</fullName>
    </recommendedName>
</protein>
<feature type="region of interest" description="Disordered" evidence="1">
    <location>
        <begin position="73"/>
        <end position="102"/>
    </location>
</feature>
<gene>
    <name evidence="2" type="ORF">PFISCL1PPCAC_8693</name>
</gene>
<dbReference type="AlphaFoldDB" id="A0AAV5VDD0"/>
<evidence type="ECO:0000313" key="2">
    <source>
        <dbReference type="EMBL" id="GMT17396.1"/>
    </source>
</evidence>
<sequence length="102" mass="12140">MFNAQLISFRRLVLLKTITSDFIWLVTILFNSSAYFFMFYRLAVLVFDISCYFKAVKREKDLEPYRLEAKALSEKMSDNSKKRGEIESNNKRNDIFSRVFSQ</sequence>
<feature type="compositionally biased region" description="Basic and acidic residues" evidence="1">
    <location>
        <begin position="73"/>
        <end position="95"/>
    </location>
</feature>
<reference evidence="2" key="1">
    <citation type="submission" date="2023-10" db="EMBL/GenBank/DDBJ databases">
        <title>Genome assembly of Pristionchus species.</title>
        <authorList>
            <person name="Yoshida K."/>
            <person name="Sommer R.J."/>
        </authorList>
    </citation>
    <scope>NUCLEOTIDE SEQUENCE</scope>
    <source>
        <strain evidence="2">RS5133</strain>
    </source>
</reference>
<comment type="caution">
    <text evidence="2">The sequence shown here is derived from an EMBL/GenBank/DDBJ whole genome shotgun (WGS) entry which is preliminary data.</text>
</comment>
<dbReference type="Proteomes" id="UP001432322">
    <property type="component" value="Unassembled WGS sequence"/>
</dbReference>
<evidence type="ECO:0000313" key="3">
    <source>
        <dbReference type="Proteomes" id="UP001432322"/>
    </source>
</evidence>
<organism evidence="2 3">
    <name type="scientific">Pristionchus fissidentatus</name>
    <dbReference type="NCBI Taxonomy" id="1538716"/>
    <lineage>
        <taxon>Eukaryota</taxon>
        <taxon>Metazoa</taxon>
        <taxon>Ecdysozoa</taxon>
        <taxon>Nematoda</taxon>
        <taxon>Chromadorea</taxon>
        <taxon>Rhabditida</taxon>
        <taxon>Rhabditina</taxon>
        <taxon>Diplogasteromorpha</taxon>
        <taxon>Diplogasteroidea</taxon>
        <taxon>Neodiplogasteridae</taxon>
        <taxon>Pristionchus</taxon>
    </lineage>
</organism>
<evidence type="ECO:0008006" key="4">
    <source>
        <dbReference type="Google" id="ProtNLM"/>
    </source>
</evidence>
<accession>A0AAV5VDD0</accession>
<keyword evidence="3" id="KW-1185">Reference proteome</keyword>
<name>A0AAV5VDD0_9BILA</name>
<proteinExistence type="predicted"/>
<evidence type="ECO:0000256" key="1">
    <source>
        <dbReference type="SAM" id="MobiDB-lite"/>
    </source>
</evidence>
<dbReference type="EMBL" id="BTSY01000003">
    <property type="protein sequence ID" value="GMT17396.1"/>
    <property type="molecule type" value="Genomic_DNA"/>
</dbReference>